<reference evidence="3" key="1">
    <citation type="submission" date="2015-12" db="EMBL/GenBank/DDBJ databases">
        <authorList>
            <person name="Shamseldin A."/>
            <person name="Moawad H."/>
            <person name="Abd El-Rahim W.M."/>
            <person name="Sadowsky M.J."/>
        </authorList>
    </citation>
    <scope>NUCLEOTIDE SEQUENCE [LARGE SCALE GENOMIC DNA]</scope>
    <source>
        <strain evidence="3">JAM AC0309</strain>
    </source>
</reference>
<dbReference type="Proteomes" id="UP000218965">
    <property type="component" value="Chromosome"/>
</dbReference>
<keyword evidence="1" id="KW-0812">Transmembrane</keyword>
<evidence type="ECO:0000313" key="2">
    <source>
        <dbReference type="EMBL" id="BAU31774.1"/>
    </source>
</evidence>
<protein>
    <submittedName>
        <fullName evidence="2">Uncharacterized protein</fullName>
    </submittedName>
</protein>
<dbReference type="KEGG" id="malk:MalAC0309_0908"/>
<dbReference type="AlphaFoldDB" id="A0A0U5BEZ5"/>
<dbReference type="RefSeq" id="WP_096420963.1">
    <property type="nucleotide sequence ID" value="NZ_AP017315.1"/>
</dbReference>
<accession>A0A0U5BEZ5</accession>
<evidence type="ECO:0000256" key="1">
    <source>
        <dbReference type="SAM" id="Phobius"/>
    </source>
</evidence>
<dbReference type="EMBL" id="AP017315">
    <property type="protein sequence ID" value="BAU31774.1"/>
    <property type="molecule type" value="Genomic_DNA"/>
</dbReference>
<organism evidence="2 3">
    <name type="scientific">Microcella alkaliphila</name>
    <dbReference type="NCBI Taxonomy" id="279828"/>
    <lineage>
        <taxon>Bacteria</taxon>
        <taxon>Bacillati</taxon>
        <taxon>Actinomycetota</taxon>
        <taxon>Actinomycetes</taxon>
        <taxon>Micrococcales</taxon>
        <taxon>Microbacteriaceae</taxon>
        <taxon>Microcella</taxon>
    </lineage>
</organism>
<keyword evidence="1" id="KW-1133">Transmembrane helix</keyword>
<proteinExistence type="predicted"/>
<feature type="transmembrane region" description="Helical" evidence="1">
    <location>
        <begin position="16"/>
        <end position="36"/>
    </location>
</feature>
<gene>
    <name evidence="2" type="ORF">MalAC0309_0908</name>
</gene>
<keyword evidence="1" id="KW-0472">Membrane</keyword>
<name>A0A0U5BEZ5_9MICO</name>
<sequence>MTPIDALPIPADPATASWAIPVFALMALTTVIVLVWQTVRYFRDNRDDDQDARRGPDDAA</sequence>
<evidence type="ECO:0000313" key="3">
    <source>
        <dbReference type="Proteomes" id="UP000218965"/>
    </source>
</evidence>
<reference evidence="2 3" key="2">
    <citation type="submission" date="2016-01" db="EMBL/GenBank/DDBJ databases">
        <title>Microcella alkaliphila JAM AC0309 whole genome shotgun sequence.</title>
        <authorList>
            <person name="Kurata A."/>
            <person name="Hirose Y."/>
            <person name="Kishimoto N."/>
            <person name="Kobayashi T."/>
        </authorList>
    </citation>
    <scope>NUCLEOTIDE SEQUENCE [LARGE SCALE GENOMIC DNA]</scope>
    <source>
        <strain evidence="2 3">JAM AC0309</strain>
    </source>
</reference>